<dbReference type="RefSeq" id="WP_143924455.1">
    <property type="nucleotide sequence ID" value="NZ_VLTK01000020.1"/>
</dbReference>
<dbReference type="AlphaFoldDB" id="A0A556C426"/>
<name>A0A556C426_BREAU</name>
<reference evidence="1 2" key="1">
    <citation type="submission" date="2019-07" db="EMBL/GenBank/DDBJ databases">
        <title>Draft genome sequence of Brevibacterium aurantiacum XU54 isolated from Xinjiang China.</title>
        <authorList>
            <person name="Xu X."/>
        </authorList>
    </citation>
    <scope>NUCLEOTIDE SEQUENCE [LARGE SCALE GENOMIC DNA]</scope>
    <source>
        <strain evidence="1 2">XU54</strain>
    </source>
</reference>
<evidence type="ECO:0000313" key="2">
    <source>
        <dbReference type="Proteomes" id="UP000316406"/>
    </source>
</evidence>
<organism evidence="1 2">
    <name type="scientific">Brevibacterium aurantiacum</name>
    <dbReference type="NCBI Taxonomy" id="273384"/>
    <lineage>
        <taxon>Bacteria</taxon>
        <taxon>Bacillati</taxon>
        <taxon>Actinomycetota</taxon>
        <taxon>Actinomycetes</taxon>
        <taxon>Micrococcales</taxon>
        <taxon>Brevibacteriaceae</taxon>
        <taxon>Brevibacterium</taxon>
    </lineage>
</organism>
<protein>
    <submittedName>
        <fullName evidence="1">Uncharacterized protein</fullName>
    </submittedName>
</protein>
<proteinExistence type="predicted"/>
<sequence>MPDSWGCCAFAGDRGMLHPELTASATKDEAAEVESIGADVHASTNRTCEIGMTRATGKPYRHILEALDDLVEASSA</sequence>
<keyword evidence="2" id="KW-1185">Reference proteome</keyword>
<evidence type="ECO:0000313" key="1">
    <source>
        <dbReference type="EMBL" id="TSI12213.1"/>
    </source>
</evidence>
<accession>A0A556C426</accession>
<comment type="caution">
    <text evidence="1">The sequence shown here is derived from an EMBL/GenBank/DDBJ whole genome shotgun (WGS) entry which is preliminary data.</text>
</comment>
<dbReference type="EMBL" id="VLTK01000020">
    <property type="protein sequence ID" value="TSI12213.1"/>
    <property type="molecule type" value="Genomic_DNA"/>
</dbReference>
<dbReference type="Proteomes" id="UP000316406">
    <property type="component" value="Unassembled WGS sequence"/>
</dbReference>
<gene>
    <name evidence="1" type="ORF">FO013_20690</name>
</gene>
<dbReference type="OrthoDB" id="9770306at2"/>